<dbReference type="STRING" id="29524.SAMN02745171_00884"/>
<accession>A0A1T4MS06</accession>
<protein>
    <recommendedName>
        <fullName evidence="3">DUF4835 domain-containing protein</fullName>
    </recommendedName>
</protein>
<dbReference type="Proteomes" id="UP000190121">
    <property type="component" value="Unassembled WGS sequence"/>
</dbReference>
<dbReference type="RefSeq" id="WP_078736822.1">
    <property type="nucleotide sequence ID" value="NZ_FUXE01000007.1"/>
</dbReference>
<gene>
    <name evidence="1" type="ORF">SAMN02745171_00884</name>
</gene>
<sequence length="302" mass="34940">MSKLSKGIILLLLLFIPFRGWAQELKAKVTVNTDRLGTVDKQQFSELERQLSDMLNNTRWTNAVFSPNERIECNFALNLISVEEETKYQAELYITAQRPVYNASYQSPLLVYRDRDVNFEYQSFDVIEYNSTQISSNLVASVVFYAYFILALDFDSFSLQGGNVARNEMRQLVNAAGQTNADWKGWKAFENDYNRYAIAEALNDPRQEPFRKFWYEYHRKGLDELVANVQRGRTSLLESLKDLELSWQNSSLSPLLMVVSQTKLQEIVQIAKEATSEEKQTAYKLLTRIYPTEGNVLDGLKR</sequence>
<evidence type="ECO:0000313" key="2">
    <source>
        <dbReference type="Proteomes" id="UP000190121"/>
    </source>
</evidence>
<name>A0A1T4MS06_9PORP</name>
<dbReference type="OrthoDB" id="9773381at2"/>
<evidence type="ECO:0008006" key="3">
    <source>
        <dbReference type="Google" id="ProtNLM"/>
    </source>
</evidence>
<dbReference type="AlphaFoldDB" id="A0A1T4MS06"/>
<reference evidence="2" key="1">
    <citation type="submission" date="2017-02" db="EMBL/GenBank/DDBJ databases">
        <authorList>
            <person name="Varghese N."/>
            <person name="Submissions S."/>
        </authorList>
    </citation>
    <scope>NUCLEOTIDE SEQUENCE [LARGE SCALE GENOMIC DNA]</scope>
    <source>
        <strain evidence="2">ATCC 51356</strain>
    </source>
</reference>
<proteinExistence type="predicted"/>
<dbReference type="EMBL" id="FUXE01000007">
    <property type="protein sequence ID" value="SJZ69584.1"/>
    <property type="molecule type" value="Genomic_DNA"/>
</dbReference>
<dbReference type="Pfam" id="PF16119">
    <property type="entry name" value="DUF4835"/>
    <property type="match status" value="1"/>
</dbReference>
<evidence type="ECO:0000313" key="1">
    <source>
        <dbReference type="EMBL" id="SJZ69584.1"/>
    </source>
</evidence>
<dbReference type="InterPro" id="IPR032274">
    <property type="entry name" value="DUF4835"/>
</dbReference>
<keyword evidence="2" id="KW-1185">Reference proteome</keyword>
<organism evidence="1 2">
    <name type="scientific">Porphyromonas circumdentaria</name>
    <dbReference type="NCBI Taxonomy" id="29524"/>
    <lineage>
        <taxon>Bacteria</taxon>
        <taxon>Pseudomonadati</taxon>
        <taxon>Bacteroidota</taxon>
        <taxon>Bacteroidia</taxon>
        <taxon>Bacteroidales</taxon>
        <taxon>Porphyromonadaceae</taxon>
        <taxon>Porphyromonas</taxon>
    </lineage>
</organism>